<dbReference type="EMBL" id="MU826383">
    <property type="protein sequence ID" value="KAJ7377152.1"/>
    <property type="molecule type" value="Genomic_DNA"/>
</dbReference>
<sequence>MSDTRSDSSTKPSSVSSNANSEDFGDNPEPYWHHRKMGNSCESLDENHIRGPSPRLLIVNRSAGQSSESLNSDHEGSGSPFSPVQRNQRSFSFDARPSNLKLPNAKYLNTSDLAIMSTSGTAGSYAVNHKSRPSPNLSGKGYISTSLSTIDKSAMLSNTHLRTVKSQANMSAVPYLTNPGYYRTNHPSELSIYEEDVLEWRANDDSEATLV</sequence>
<feature type="region of interest" description="Disordered" evidence="1">
    <location>
        <begin position="1"/>
        <end position="86"/>
    </location>
</feature>
<gene>
    <name evidence="2" type="ORF">OS493_030751</name>
</gene>
<evidence type="ECO:0000313" key="2">
    <source>
        <dbReference type="EMBL" id="KAJ7377152.1"/>
    </source>
</evidence>
<keyword evidence="3" id="KW-1185">Reference proteome</keyword>
<feature type="compositionally biased region" description="Low complexity" evidence="1">
    <location>
        <begin position="9"/>
        <end position="21"/>
    </location>
</feature>
<dbReference type="OrthoDB" id="10063592at2759"/>
<protein>
    <submittedName>
        <fullName evidence="2">Uncharacterized protein</fullName>
    </submittedName>
</protein>
<evidence type="ECO:0000313" key="3">
    <source>
        <dbReference type="Proteomes" id="UP001163046"/>
    </source>
</evidence>
<comment type="caution">
    <text evidence="2">The sequence shown here is derived from an EMBL/GenBank/DDBJ whole genome shotgun (WGS) entry which is preliminary data.</text>
</comment>
<name>A0A9W9Z8T6_9CNID</name>
<dbReference type="Proteomes" id="UP001163046">
    <property type="component" value="Unassembled WGS sequence"/>
</dbReference>
<reference evidence="2" key="1">
    <citation type="submission" date="2023-01" db="EMBL/GenBank/DDBJ databases">
        <title>Genome assembly of the deep-sea coral Lophelia pertusa.</title>
        <authorList>
            <person name="Herrera S."/>
            <person name="Cordes E."/>
        </authorList>
    </citation>
    <scope>NUCLEOTIDE SEQUENCE</scope>
    <source>
        <strain evidence="2">USNM1676648</strain>
        <tissue evidence="2">Polyp</tissue>
    </source>
</reference>
<accession>A0A9W9Z8T6</accession>
<proteinExistence type="predicted"/>
<dbReference type="AlphaFoldDB" id="A0A9W9Z8T6"/>
<organism evidence="2 3">
    <name type="scientific">Desmophyllum pertusum</name>
    <dbReference type="NCBI Taxonomy" id="174260"/>
    <lineage>
        <taxon>Eukaryota</taxon>
        <taxon>Metazoa</taxon>
        <taxon>Cnidaria</taxon>
        <taxon>Anthozoa</taxon>
        <taxon>Hexacorallia</taxon>
        <taxon>Scleractinia</taxon>
        <taxon>Caryophylliina</taxon>
        <taxon>Caryophylliidae</taxon>
        <taxon>Desmophyllum</taxon>
    </lineage>
</organism>
<evidence type="ECO:0000256" key="1">
    <source>
        <dbReference type="SAM" id="MobiDB-lite"/>
    </source>
</evidence>